<dbReference type="Pfam" id="PF07589">
    <property type="entry name" value="PEP-CTERM"/>
    <property type="match status" value="1"/>
</dbReference>
<dbReference type="EMBL" id="JAUHHC010000001">
    <property type="protein sequence ID" value="MDN3918855.1"/>
    <property type="molecule type" value="Genomic_DNA"/>
</dbReference>
<organism evidence="2 3">
    <name type="scientific">Roseateles violae</name>
    <dbReference type="NCBI Taxonomy" id="3058042"/>
    <lineage>
        <taxon>Bacteria</taxon>
        <taxon>Pseudomonadati</taxon>
        <taxon>Pseudomonadota</taxon>
        <taxon>Betaproteobacteria</taxon>
        <taxon>Burkholderiales</taxon>
        <taxon>Sphaerotilaceae</taxon>
        <taxon>Roseateles</taxon>
    </lineage>
</organism>
<proteinExistence type="predicted"/>
<evidence type="ECO:0000259" key="1">
    <source>
        <dbReference type="Pfam" id="PF07589"/>
    </source>
</evidence>
<keyword evidence="3" id="KW-1185">Reference proteome</keyword>
<comment type="caution">
    <text evidence="2">The sequence shown here is derived from an EMBL/GenBank/DDBJ whole genome shotgun (WGS) entry which is preliminary data.</text>
</comment>
<evidence type="ECO:0000313" key="2">
    <source>
        <dbReference type="EMBL" id="MDN3918855.1"/>
    </source>
</evidence>
<dbReference type="Proteomes" id="UP001228044">
    <property type="component" value="Unassembled WGS sequence"/>
</dbReference>
<evidence type="ECO:0000313" key="3">
    <source>
        <dbReference type="Proteomes" id="UP001228044"/>
    </source>
</evidence>
<protein>
    <submittedName>
        <fullName evidence="2">PEP-CTERM sorting domain-containing protein</fullName>
    </submittedName>
</protein>
<accession>A0ABT8DP80</accession>
<name>A0ABT8DP80_9BURK</name>
<reference evidence="2 3" key="1">
    <citation type="submission" date="2023-06" db="EMBL/GenBank/DDBJ databases">
        <title>Pelomonas sp. PFR6 16S ribosomal RNA gene Genome sequencing and assembly.</title>
        <authorList>
            <person name="Woo H."/>
        </authorList>
    </citation>
    <scope>NUCLEOTIDE SEQUENCE [LARGE SCALE GENOMIC DNA]</scope>
    <source>
        <strain evidence="2 3">PFR6</strain>
    </source>
</reference>
<gene>
    <name evidence="2" type="ORF">QWJ38_01065</name>
</gene>
<dbReference type="RefSeq" id="WP_290357183.1">
    <property type="nucleotide sequence ID" value="NZ_JAUHHC010000001.1"/>
</dbReference>
<feature type="domain" description="Ice-binding protein C-terminal" evidence="1">
    <location>
        <begin position="141"/>
        <end position="163"/>
    </location>
</feature>
<sequence>MAAGTAQADTVTIDIGGALSNAEFGDASNETRFVDLFSNVHITNVSWNVNLSTFGSSWLSEMGFDLSNDSGSGASLFPGLGDDSAGSGSYSGSADLVSLGADFFLGADGRLNLQFFEYFDDLIGAADGIWNRGSSLTVTYVPEPATFGLAAIALLGMGLSSRRKKS</sequence>
<dbReference type="NCBIfam" id="TIGR02595">
    <property type="entry name" value="PEP_CTERM"/>
    <property type="match status" value="1"/>
</dbReference>
<dbReference type="InterPro" id="IPR013424">
    <property type="entry name" value="Ice-binding_C"/>
</dbReference>